<reference evidence="2" key="1">
    <citation type="submission" date="2022-07" db="EMBL/GenBank/DDBJ databases">
        <authorList>
            <person name="Macas J."/>
            <person name="Novak P."/>
            <person name="Neumann P."/>
        </authorList>
    </citation>
    <scope>NUCLEOTIDE SEQUENCE</scope>
</reference>
<dbReference type="Proteomes" id="UP001152523">
    <property type="component" value="Unassembled WGS sequence"/>
</dbReference>
<evidence type="ECO:0000313" key="2">
    <source>
        <dbReference type="EMBL" id="CAH9067600.1"/>
    </source>
</evidence>
<keyword evidence="1" id="KW-1133">Transmembrane helix</keyword>
<feature type="transmembrane region" description="Helical" evidence="1">
    <location>
        <begin position="198"/>
        <end position="221"/>
    </location>
</feature>
<proteinExistence type="predicted"/>
<keyword evidence="1" id="KW-0472">Membrane</keyword>
<dbReference type="AlphaFoldDB" id="A0AAV0C651"/>
<gene>
    <name evidence="2" type="ORF">CEPIT_LOCUS2597</name>
</gene>
<accession>A0AAV0C651</accession>
<dbReference type="EMBL" id="CAMAPF010000013">
    <property type="protein sequence ID" value="CAH9067600.1"/>
    <property type="molecule type" value="Genomic_DNA"/>
</dbReference>
<protein>
    <submittedName>
        <fullName evidence="2">Uncharacterized protein</fullName>
    </submittedName>
</protein>
<evidence type="ECO:0000256" key="1">
    <source>
        <dbReference type="SAM" id="Phobius"/>
    </source>
</evidence>
<evidence type="ECO:0000313" key="3">
    <source>
        <dbReference type="Proteomes" id="UP001152523"/>
    </source>
</evidence>
<organism evidence="2 3">
    <name type="scientific">Cuscuta epithymum</name>
    <dbReference type="NCBI Taxonomy" id="186058"/>
    <lineage>
        <taxon>Eukaryota</taxon>
        <taxon>Viridiplantae</taxon>
        <taxon>Streptophyta</taxon>
        <taxon>Embryophyta</taxon>
        <taxon>Tracheophyta</taxon>
        <taxon>Spermatophyta</taxon>
        <taxon>Magnoliopsida</taxon>
        <taxon>eudicotyledons</taxon>
        <taxon>Gunneridae</taxon>
        <taxon>Pentapetalae</taxon>
        <taxon>asterids</taxon>
        <taxon>lamiids</taxon>
        <taxon>Solanales</taxon>
        <taxon>Convolvulaceae</taxon>
        <taxon>Cuscuteae</taxon>
        <taxon>Cuscuta</taxon>
        <taxon>Cuscuta subgen. Cuscuta</taxon>
    </lineage>
</organism>
<dbReference type="PANTHER" id="PTHR46347:SF4">
    <property type="entry name" value="RING_FYVE_PHD ZINC FINGER SUPERFAMILY PROTEIN"/>
    <property type="match status" value="1"/>
</dbReference>
<sequence length="327" mass="37468">MFMQGFATVCAPSMSKLLAVHKRGICIFKLYYLPGSISSVWEFSPHSRDSQLMKRLAQIRDKIRGCFNNLNDTIMGLSARTINGKVWDKIREWMGLGHEMTTLLSSIKWITKTHKGSTLKAKAARLAFCASVYYIWHTRNENLFDDGTKTEDNVIAKVKHMLIGVFGALVSFMDRDGSFQDAFNDSWKQMISRHPVCFYYSTGTIVVFLLAGIIGFAYYLWAIDTEKREEFRIACLGWIILECVLTSSKTFIPLALALISAFTIFGVAYGFFLGTLAFHKSWQKHRDVLSKRCLTEEYVVEDLHGYYFAPPKLDPEHEERLRALKLM</sequence>
<feature type="transmembrane region" description="Helical" evidence="1">
    <location>
        <begin position="258"/>
        <end position="278"/>
    </location>
</feature>
<keyword evidence="1" id="KW-0812">Transmembrane</keyword>
<keyword evidence="3" id="KW-1185">Reference proteome</keyword>
<name>A0AAV0C651_9ASTE</name>
<dbReference type="PANTHER" id="PTHR46347">
    <property type="entry name" value="RING/FYVE/PHD ZINC FINGER SUPERFAMILY PROTEIN"/>
    <property type="match status" value="1"/>
</dbReference>
<comment type="caution">
    <text evidence="2">The sequence shown here is derived from an EMBL/GenBank/DDBJ whole genome shotgun (WGS) entry which is preliminary data.</text>
</comment>